<sequence length="407" mass="45637">MRDVLWLTQTPVIFFHSGAYSVTPHLRNVPDDVLHSTHRNGGIVMVVFVNRFLNMKDLTSVTLYDVADHIWRLAKIAGWDHVRIGVGDVKDLHQDLLIPKTICIEDEISKFRDPTKDFANYTSLFRPLQKTKSLLHLPGSGSSSSHKAAIGRRRYAYHEALQTKLRHDITHNVNKPCIQGNVLKDPESKGWSEGELLSISMSMMAGADTTKCSVLWGLLLLAHHPDIQDKAYVVILQAGLLDAVDAAHLKVQYIEAFVKKVDRYFIVQRLALPKATYSHDTDPDLFADPTTFAPERWRLDGDDQTANRHRHQYAFGIGSRTSVASHVATKALYIVFSYVIAHFRVLPASLSHTSDEVDPVLGLSTPEILSQHRGHDASIFASGCNGYDEDARPRALMDFLMIDINPS</sequence>
<dbReference type="SUPFAM" id="SSF51556">
    <property type="entry name" value="Metallo-dependent hydrolases"/>
    <property type="match status" value="1"/>
</dbReference>
<protein>
    <recommendedName>
        <fullName evidence="2">Dipeptidase</fullName>
        <ecNumber evidence="2">3.4.13.19</ecNumber>
    </recommendedName>
</protein>
<dbReference type="Proteomes" id="UP001408356">
    <property type="component" value="Unassembled WGS sequence"/>
</dbReference>
<dbReference type="Pfam" id="PF01244">
    <property type="entry name" value="Peptidase_M19"/>
    <property type="match status" value="1"/>
</dbReference>
<dbReference type="PANTHER" id="PTHR10443:SF12">
    <property type="entry name" value="DIPEPTIDASE"/>
    <property type="match status" value="1"/>
</dbReference>
<keyword evidence="2" id="KW-0378">Hydrolase</keyword>
<dbReference type="EC" id="3.4.13.19" evidence="2"/>
<comment type="cofactor">
    <cofactor evidence="2">
        <name>Zn(2+)</name>
        <dbReference type="ChEBI" id="CHEBI:29105"/>
    </cofactor>
</comment>
<name>A0ABR2V4L3_9PEZI</name>
<reference evidence="3 4" key="1">
    <citation type="journal article" date="2024" name="J. Plant Pathol.">
        <title>Sequence and assembly of the genome of Seiridium unicorne, isolate CBS 538.82, causal agent of cypress canker disease.</title>
        <authorList>
            <person name="Scali E."/>
            <person name="Rocca G.D."/>
            <person name="Danti R."/>
            <person name="Garbelotto M."/>
            <person name="Barberini S."/>
            <person name="Baroncelli R."/>
            <person name="Emiliani G."/>
        </authorList>
    </citation>
    <scope>NUCLEOTIDE SEQUENCE [LARGE SCALE GENOMIC DNA]</scope>
    <source>
        <strain evidence="3 4">BM-138-508</strain>
    </source>
</reference>
<evidence type="ECO:0000256" key="1">
    <source>
        <dbReference type="ARBA" id="ARBA00022997"/>
    </source>
</evidence>
<evidence type="ECO:0000313" key="3">
    <source>
        <dbReference type="EMBL" id="KAK9421865.1"/>
    </source>
</evidence>
<dbReference type="SUPFAM" id="SSF48264">
    <property type="entry name" value="Cytochrome P450"/>
    <property type="match status" value="1"/>
</dbReference>
<proteinExistence type="inferred from homology"/>
<evidence type="ECO:0000313" key="4">
    <source>
        <dbReference type="Proteomes" id="UP001408356"/>
    </source>
</evidence>
<dbReference type="InterPro" id="IPR036396">
    <property type="entry name" value="Cyt_P450_sf"/>
</dbReference>
<dbReference type="InterPro" id="IPR001128">
    <property type="entry name" value="Cyt_P450"/>
</dbReference>
<dbReference type="Gene3D" id="3.20.20.140">
    <property type="entry name" value="Metal-dependent hydrolases"/>
    <property type="match status" value="1"/>
</dbReference>
<dbReference type="PROSITE" id="PS51365">
    <property type="entry name" value="RENAL_DIPEPTIDASE_2"/>
    <property type="match status" value="1"/>
</dbReference>
<keyword evidence="2" id="KW-0645">Protease</keyword>
<dbReference type="PANTHER" id="PTHR10443">
    <property type="entry name" value="MICROSOMAL DIPEPTIDASE"/>
    <property type="match status" value="1"/>
</dbReference>
<comment type="caution">
    <text evidence="3">The sequence shown here is derived from an EMBL/GenBank/DDBJ whole genome shotgun (WGS) entry which is preliminary data.</text>
</comment>
<keyword evidence="2" id="KW-0862">Zinc</keyword>
<dbReference type="InterPro" id="IPR032466">
    <property type="entry name" value="Metal_Hydrolase"/>
</dbReference>
<dbReference type="InterPro" id="IPR008257">
    <property type="entry name" value="Pept_M19"/>
</dbReference>
<dbReference type="Gene3D" id="1.10.630.10">
    <property type="entry name" value="Cytochrome P450"/>
    <property type="match status" value="1"/>
</dbReference>
<keyword evidence="4" id="KW-1185">Reference proteome</keyword>
<gene>
    <name evidence="3" type="ORF">SUNI508_05466</name>
</gene>
<keyword evidence="2" id="KW-0482">Metalloprotease</keyword>
<keyword evidence="1 2" id="KW-0224">Dipeptidase</keyword>
<dbReference type="Pfam" id="PF00067">
    <property type="entry name" value="p450"/>
    <property type="match status" value="2"/>
</dbReference>
<dbReference type="EMBL" id="JARVKF010000157">
    <property type="protein sequence ID" value="KAK9421865.1"/>
    <property type="molecule type" value="Genomic_DNA"/>
</dbReference>
<accession>A0ABR2V4L3</accession>
<dbReference type="PRINTS" id="PR00463">
    <property type="entry name" value="EP450I"/>
</dbReference>
<organism evidence="3 4">
    <name type="scientific">Seiridium unicorne</name>
    <dbReference type="NCBI Taxonomy" id="138068"/>
    <lineage>
        <taxon>Eukaryota</taxon>
        <taxon>Fungi</taxon>
        <taxon>Dikarya</taxon>
        <taxon>Ascomycota</taxon>
        <taxon>Pezizomycotina</taxon>
        <taxon>Sordariomycetes</taxon>
        <taxon>Xylariomycetidae</taxon>
        <taxon>Amphisphaeriales</taxon>
        <taxon>Sporocadaceae</taxon>
        <taxon>Seiridium</taxon>
    </lineage>
</organism>
<comment type="similarity">
    <text evidence="2">Belongs to the metallo-dependent hydrolases superfamily. Peptidase M19 family.</text>
</comment>
<comment type="catalytic activity">
    <reaction evidence="2">
        <text>an L-aminoacyl-L-amino acid + H2O = 2 an L-alpha-amino acid</text>
        <dbReference type="Rhea" id="RHEA:48940"/>
        <dbReference type="ChEBI" id="CHEBI:15377"/>
        <dbReference type="ChEBI" id="CHEBI:59869"/>
        <dbReference type="ChEBI" id="CHEBI:77460"/>
        <dbReference type="EC" id="3.4.13.19"/>
    </reaction>
</comment>
<keyword evidence="2" id="KW-0479">Metal-binding</keyword>
<evidence type="ECO:0000256" key="2">
    <source>
        <dbReference type="RuleBase" id="RU341113"/>
    </source>
</evidence>
<dbReference type="InterPro" id="IPR002401">
    <property type="entry name" value="Cyt_P450_E_grp-I"/>
</dbReference>